<dbReference type="EMBL" id="SWCO01000003">
    <property type="protein sequence ID" value="TKB03943.1"/>
    <property type="molecule type" value="Genomic_DNA"/>
</dbReference>
<proteinExistence type="predicted"/>
<evidence type="ECO:0000313" key="1">
    <source>
        <dbReference type="EMBL" id="TKB03943.1"/>
    </source>
</evidence>
<accession>A0A4U0ZIM6</accession>
<dbReference type="AlphaFoldDB" id="A0A4U0ZIM6"/>
<evidence type="ECO:0000313" key="2">
    <source>
        <dbReference type="Proteomes" id="UP000305471"/>
    </source>
</evidence>
<comment type="caution">
    <text evidence="1">The sequence shown here is derived from an EMBL/GenBank/DDBJ whole genome shotgun (WGS) entry which is preliminary data.</text>
</comment>
<sequence length="98" mass="11124">MNSYLSLPPKVKPLKDVILPIGTRIKFVKELSSGPDEFSPGNLYAPKDGKGEVVGHDCWEGHRVKWDNWKHPFGAIHGEEFVQDYECERISCSELPNK</sequence>
<organism evidence="1 2">
    <name type="scientific">Alteromonas portus</name>
    <dbReference type="NCBI Taxonomy" id="2565549"/>
    <lineage>
        <taxon>Bacteria</taxon>
        <taxon>Pseudomonadati</taxon>
        <taxon>Pseudomonadota</taxon>
        <taxon>Gammaproteobacteria</taxon>
        <taxon>Alteromonadales</taxon>
        <taxon>Alteromonadaceae</taxon>
        <taxon>Alteromonas/Salinimonas group</taxon>
        <taxon>Alteromonas</taxon>
    </lineage>
</organism>
<name>A0A4U0ZIM6_9ALTE</name>
<gene>
    <name evidence="1" type="ORF">E5672_07600</name>
</gene>
<protein>
    <submittedName>
        <fullName evidence="1">Uncharacterized protein</fullName>
    </submittedName>
</protein>
<dbReference type="Proteomes" id="UP000305471">
    <property type="component" value="Unassembled WGS sequence"/>
</dbReference>
<keyword evidence="2" id="KW-1185">Reference proteome</keyword>
<reference evidence="1 2" key="1">
    <citation type="submission" date="2019-04" db="EMBL/GenBank/DDBJ databases">
        <title>Alteromonas portus sp. nov., an alginate lyase-excreting marine bacterium.</title>
        <authorList>
            <person name="Huang H."/>
            <person name="Mo K."/>
            <person name="Bao S."/>
        </authorList>
    </citation>
    <scope>NUCLEOTIDE SEQUENCE [LARGE SCALE GENOMIC DNA]</scope>
    <source>
        <strain evidence="1 2">HB161718</strain>
    </source>
</reference>
<dbReference type="RefSeq" id="WP_136781646.1">
    <property type="nucleotide sequence ID" value="NZ_SWCO01000003.1"/>
</dbReference>